<dbReference type="Proteomes" id="UP000263642">
    <property type="component" value="Unassembled WGS sequence"/>
</dbReference>
<evidence type="ECO:0000313" key="2">
    <source>
        <dbReference type="Proteomes" id="UP000263642"/>
    </source>
</evidence>
<accession>A0A3D3R1R8</accession>
<proteinExistence type="predicted"/>
<gene>
    <name evidence="1" type="ORF">DIT97_02150</name>
</gene>
<dbReference type="AlphaFoldDB" id="A0A3D3R1R8"/>
<dbReference type="EMBL" id="DQAY01000017">
    <property type="protein sequence ID" value="HCO21917.1"/>
    <property type="molecule type" value="Genomic_DNA"/>
</dbReference>
<name>A0A3D3R1R8_9PLAN</name>
<reference evidence="1 2" key="1">
    <citation type="journal article" date="2018" name="Nat. Biotechnol.">
        <title>A standardized bacterial taxonomy based on genome phylogeny substantially revises the tree of life.</title>
        <authorList>
            <person name="Parks D.H."/>
            <person name="Chuvochina M."/>
            <person name="Waite D.W."/>
            <person name="Rinke C."/>
            <person name="Skarshewski A."/>
            <person name="Chaumeil P.A."/>
            <person name="Hugenholtz P."/>
        </authorList>
    </citation>
    <scope>NUCLEOTIDE SEQUENCE [LARGE SCALE GENOMIC DNA]</scope>
    <source>
        <strain evidence="1">UBA9375</strain>
    </source>
</reference>
<sequence length="63" mass="6602">MTSSVNEIINGFEIELFVGSALATEMSAVRKVLVKGARNVSSSGIQVSQPKLSSPVIVPGRLT</sequence>
<comment type="caution">
    <text evidence="1">The sequence shown here is derived from an EMBL/GenBank/DDBJ whole genome shotgun (WGS) entry which is preliminary data.</text>
</comment>
<evidence type="ECO:0000313" key="1">
    <source>
        <dbReference type="EMBL" id="HCO21917.1"/>
    </source>
</evidence>
<protein>
    <submittedName>
        <fullName evidence="1">Uncharacterized protein</fullName>
    </submittedName>
</protein>
<organism evidence="1 2">
    <name type="scientific">Gimesia maris</name>
    <dbReference type="NCBI Taxonomy" id="122"/>
    <lineage>
        <taxon>Bacteria</taxon>
        <taxon>Pseudomonadati</taxon>
        <taxon>Planctomycetota</taxon>
        <taxon>Planctomycetia</taxon>
        <taxon>Planctomycetales</taxon>
        <taxon>Planctomycetaceae</taxon>
        <taxon>Gimesia</taxon>
    </lineage>
</organism>